<dbReference type="InterPro" id="IPR000719">
    <property type="entry name" value="Prot_kinase_dom"/>
</dbReference>
<dbReference type="SUPFAM" id="SSF56112">
    <property type="entry name" value="Protein kinase-like (PK-like)"/>
    <property type="match status" value="1"/>
</dbReference>
<evidence type="ECO:0000256" key="7">
    <source>
        <dbReference type="ARBA" id="ARBA00038543"/>
    </source>
</evidence>
<evidence type="ECO:0000256" key="6">
    <source>
        <dbReference type="ARBA" id="ARBA00022840"/>
    </source>
</evidence>
<evidence type="ECO:0000256" key="10">
    <source>
        <dbReference type="ARBA" id="ARBA00042858"/>
    </source>
</evidence>
<dbReference type="Gene3D" id="1.10.472.10">
    <property type="entry name" value="Cyclin-like"/>
    <property type="match status" value="2"/>
</dbReference>
<keyword evidence="5" id="KW-0418">Kinase</keyword>
<dbReference type="GO" id="GO:0004693">
    <property type="term" value="F:cyclin-dependent protein serine/threonine kinase activity"/>
    <property type="evidence" value="ECO:0007669"/>
    <property type="project" value="UniProtKB-EC"/>
</dbReference>
<dbReference type="PROSITE" id="PS50011">
    <property type="entry name" value="PROTEIN_KINASE_DOM"/>
    <property type="match status" value="1"/>
</dbReference>
<dbReference type="GO" id="GO:0000082">
    <property type="term" value="P:G1/S transition of mitotic cell cycle"/>
    <property type="evidence" value="ECO:0007669"/>
    <property type="project" value="TreeGrafter"/>
</dbReference>
<sequence length="904" mass="101296">MAQAALKLVISTMFCLDDREVQARPTRNGEAVWFNDTENWCSDPSKGRDTPISQRRPLQWINACTSVLSPTKRRRQTHLDEGAHLITEPVKLLLGDEPEDPPQGELQAAFDQCGQLLLEILCRLGRHDIVERAAPVCKCWRDVAHSKELWAVMRPHLRLIDQLSIHEKLVERRSKGKLFRCKQFGTGHMILLRIVNLELTNAGKDDGVPMSFLREAALLSKLQHPNICRFFGSQVFGVKAYMCTEYVFESFGTWFKRLEAKSSSERLVDIRLKFRQFLSGLSHVHHQGIMHRNLKPDNLFLDQQGTVKIGDFTTTRMLDLPFQACTPEDPKERDRSGREMRRLWYRAPELILRDEIYGPKVDLWSVGCLLSEAATGKPMLPSDSEIDHLFRTFRLLGTPTTTTWPEITSLKNFSARFPIYPGFKFAQISRAASCGSHVDQDALLRQAQPDRGDILRNLFGAAAMLGPSGMHALDRMVTVPPSSRAGADAVLELPFFATPTENRQVIHPVTSVWLNGTSPPAEETPPRRTRELRSRPDETPPPATEPSHGSDAAVEYPPMSVPSTMITSEMVWSILEVMRQREGSSGSSSSSSASSSSSGTRSRKVAGAVQMPPGLEPGHRTVLMDFIVNLAGALSLTDYTLHLAARVVDKYLAQLVVAPDQEKLQVIGATCLKVADVFVEQSKEYYKQENADEYAEATSHQTSAEQLRQCEKEVLPALDFDLHMPTVHWFTQCYLAYARFTAAGSLGRISLFISDLSLLDFDLLSFPASLRSQCGLVLSAFLAQQAKQAGNQRSDVEKDRDASVAECFVETRPGRVTSLSHWEEKVRNHVCRENTSVDTALCLQALVSTLVEKRRDWKSLKLTSVEKKHAALGRTLIYPDSFPISRLVRYLLPDCQLKLLSESG</sequence>
<dbReference type="Gene3D" id="1.20.1280.50">
    <property type="match status" value="1"/>
</dbReference>
<dbReference type="Pfam" id="PF00069">
    <property type="entry name" value="Pkinase"/>
    <property type="match status" value="1"/>
</dbReference>
<protein>
    <recommendedName>
        <fullName evidence="8">Cyclin-dependent kinase 2 homolog</fullName>
        <ecNumber evidence="1">2.7.11.22</ecNumber>
    </recommendedName>
    <alternativeName>
        <fullName evidence="9">Cell division control protein 2 homolog</fullName>
    </alternativeName>
    <alternativeName>
        <fullName evidence="10">cdc2-related kinase 2</fullName>
    </alternativeName>
</protein>
<feature type="region of interest" description="Disordered" evidence="11">
    <location>
        <begin position="508"/>
        <end position="559"/>
    </location>
</feature>
<keyword evidence="3" id="KW-0808">Transferase</keyword>
<evidence type="ECO:0000256" key="8">
    <source>
        <dbReference type="ARBA" id="ARBA00039612"/>
    </source>
</evidence>
<evidence type="ECO:0000256" key="11">
    <source>
        <dbReference type="SAM" id="MobiDB-lite"/>
    </source>
</evidence>
<name>A0A7S1F238_NOCSC</name>
<evidence type="ECO:0000256" key="4">
    <source>
        <dbReference type="ARBA" id="ARBA00022741"/>
    </source>
</evidence>
<dbReference type="EMBL" id="HBFQ01017827">
    <property type="protein sequence ID" value="CAD8838101.1"/>
    <property type="molecule type" value="Transcribed_RNA"/>
</dbReference>
<organism evidence="13">
    <name type="scientific">Noctiluca scintillans</name>
    <name type="common">Sea sparkle</name>
    <name type="synonym">Red tide dinoflagellate</name>
    <dbReference type="NCBI Taxonomy" id="2966"/>
    <lineage>
        <taxon>Eukaryota</taxon>
        <taxon>Sar</taxon>
        <taxon>Alveolata</taxon>
        <taxon>Dinophyceae</taxon>
        <taxon>Noctilucales</taxon>
        <taxon>Noctilucaceae</taxon>
        <taxon>Noctiluca</taxon>
    </lineage>
</organism>
<evidence type="ECO:0000259" key="12">
    <source>
        <dbReference type="PROSITE" id="PS50011"/>
    </source>
</evidence>
<dbReference type="GO" id="GO:0010389">
    <property type="term" value="P:regulation of G2/M transition of mitotic cell cycle"/>
    <property type="evidence" value="ECO:0007669"/>
    <property type="project" value="TreeGrafter"/>
</dbReference>
<dbReference type="GO" id="GO:0030332">
    <property type="term" value="F:cyclin binding"/>
    <property type="evidence" value="ECO:0007669"/>
    <property type="project" value="TreeGrafter"/>
</dbReference>
<evidence type="ECO:0000256" key="1">
    <source>
        <dbReference type="ARBA" id="ARBA00012425"/>
    </source>
</evidence>
<feature type="compositionally biased region" description="Basic and acidic residues" evidence="11">
    <location>
        <begin position="524"/>
        <end position="538"/>
    </location>
</feature>
<dbReference type="Gene3D" id="3.30.200.20">
    <property type="entry name" value="Phosphorylase Kinase, domain 1"/>
    <property type="match status" value="1"/>
</dbReference>
<keyword evidence="4" id="KW-0547">Nucleotide-binding</keyword>
<reference evidence="13" key="1">
    <citation type="submission" date="2021-01" db="EMBL/GenBank/DDBJ databases">
        <authorList>
            <person name="Corre E."/>
            <person name="Pelletier E."/>
            <person name="Niang G."/>
            <person name="Scheremetjew M."/>
            <person name="Finn R."/>
            <person name="Kale V."/>
            <person name="Holt S."/>
            <person name="Cochrane G."/>
            <person name="Meng A."/>
            <person name="Brown T."/>
            <person name="Cohen L."/>
        </authorList>
    </citation>
    <scope>NUCLEOTIDE SEQUENCE</scope>
</reference>
<dbReference type="EC" id="2.7.11.22" evidence="1"/>
<dbReference type="InterPro" id="IPR006671">
    <property type="entry name" value="Cyclin_N"/>
</dbReference>
<dbReference type="PANTHER" id="PTHR24056:SF254">
    <property type="entry name" value="CYCLIN-DEPENDENT KINASE 2"/>
    <property type="match status" value="1"/>
</dbReference>
<dbReference type="Gene3D" id="1.10.510.10">
    <property type="entry name" value="Transferase(Phosphotransferase) domain 1"/>
    <property type="match status" value="1"/>
</dbReference>
<evidence type="ECO:0000256" key="5">
    <source>
        <dbReference type="ARBA" id="ARBA00022777"/>
    </source>
</evidence>
<comment type="subunit">
    <text evidence="7">May form a complex composed of at least the catalytic subunit CRK2 and a cyclin.</text>
</comment>
<accession>A0A7S1F238</accession>
<dbReference type="GO" id="GO:0000307">
    <property type="term" value="C:cyclin-dependent protein kinase holoenzyme complex"/>
    <property type="evidence" value="ECO:0007669"/>
    <property type="project" value="TreeGrafter"/>
</dbReference>
<dbReference type="InterPro" id="IPR036915">
    <property type="entry name" value="Cyclin-like_sf"/>
</dbReference>
<dbReference type="SUPFAM" id="SSF81383">
    <property type="entry name" value="F-box domain"/>
    <property type="match status" value="1"/>
</dbReference>
<dbReference type="InterPro" id="IPR050108">
    <property type="entry name" value="CDK"/>
</dbReference>
<dbReference type="Pfam" id="PF00134">
    <property type="entry name" value="Cyclin_N"/>
    <property type="match status" value="1"/>
</dbReference>
<dbReference type="AlphaFoldDB" id="A0A7S1F238"/>
<gene>
    <name evidence="13" type="ORF">NSCI0253_LOCUS12449</name>
</gene>
<evidence type="ECO:0000313" key="13">
    <source>
        <dbReference type="EMBL" id="CAD8838101.1"/>
    </source>
</evidence>
<evidence type="ECO:0000256" key="9">
    <source>
        <dbReference type="ARBA" id="ARBA00041902"/>
    </source>
</evidence>
<feature type="compositionally biased region" description="Low complexity" evidence="11">
    <location>
        <begin position="583"/>
        <end position="599"/>
    </location>
</feature>
<dbReference type="GO" id="GO:0010468">
    <property type="term" value="P:regulation of gene expression"/>
    <property type="evidence" value="ECO:0007669"/>
    <property type="project" value="TreeGrafter"/>
</dbReference>
<keyword evidence="6" id="KW-0067">ATP-binding</keyword>
<feature type="domain" description="Protein kinase" evidence="12">
    <location>
        <begin position="164"/>
        <end position="496"/>
    </location>
</feature>
<evidence type="ECO:0000256" key="2">
    <source>
        <dbReference type="ARBA" id="ARBA00022527"/>
    </source>
</evidence>
<dbReference type="SUPFAM" id="SSF47954">
    <property type="entry name" value="Cyclin-like"/>
    <property type="match status" value="1"/>
</dbReference>
<evidence type="ECO:0000256" key="3">
    <source>
        <dbReference type="ARBA" id="ARBA00022679"/>
    </source>
</evidence>
<keyword evidence="2" id="KW-0723">Serine/threonine-protein kinase</keyword>
<dbReference type="GO" id="GO:0005634">
    <property type="term" value="C:nucleus"/>
    <property type="evidence" value="ECO:0007669"/>
    <property type="project" value="TreeGrafter"/>
</dbReference>
<dbReference type="GO" id="GO:0005737">
    <property type="term" value="C:cytoplasm"/>
    <property type="evidence" value="ECO:0007669"/>
    <property type="project" value="TreeGrafter"/>
</dbReference>
<dbReference type="PANTHER" id="PTHR24056">
    <property type="entry name" value="CELL DIVISION PROTEIN KINASE"/>
    <property type="match status" value="1"/>
</dbReference>
<dbReference type="InterPro" id="IPR011009">
    <property type="entry name" value="Kinase-like_dom_sf"/>
</dbReference>
<dbReference type="InterPro" id="IPR036047">
    <property type="entry name" value="F-box-like_dom_sf"/>
</dbReference>
<proteinExistence type="predicted"/>
<feature type="region of interest" description="Disordered" evidence="11">
    <location>
        <begin position="582"/>
        <end position="613"/>
    </location>
</feature>
<dbReference type="GO" id="GO:0005524">
    <property type="term" value="F:ATP binding"/>
    <property type="evidence" value="ECO:0007669"/>
    <property type="project" value="UniProtKB-KW"/>
</dbReference>
<dbReference type="GO" id="GO:0007165">
    <property type="term" value="P:signal transduction"/>
    <property type="evidence" value="ECO:0007669"/>
    <property type="project" value="TreeGrafter"/>
</dbReference>